<dbReference type="EMBL" id="JACMRX010000001">
    <property type="protein sequence ID" value="KAF7996813.1"/>
    <property type="molecule type" value="Genomic_DNA"/>
</dbReference>
<keyword evidence="8" id="KW-1185">Reference proteome</keyword>
<dbReference type="Proteomes" id="UP000639338">
    <property type="component" value="Unassembled WGS sequence"/>
</dbReference>
<dbReference type="PROSITE" id="PS00216">
    <property type="entry name" value="SUGAR_TRANSPORT_1"/>
    <property type="match status" value="1"/>
</dbReference>
<feature type="transmembrane region" description="Helical" evidence="5">
    <location>
        <begin position="20"/>
        <end position="41"/>
    </location>
</feature>
<dbReference type="CDD" id="cd17317">
    <property type="entry name" value="MFS_SLC22"/>
    <property type="match status" value="1"/>
</dbReference>
<evidence type="ECO:0000256" key="5">
    <source>
        <dbReference type="SAM" id="Phobius"/>
    </source>
</evidence>
<dbReference type="SUPFAM" id="SSF103473">
    <property type="entry name" value="MFS general substrate transporter"/>
    <property type="match status" value="1"/>
</dbReference>
<feature type="transmembrane region" description="Helical" evidence="5">
    <location>
        <begin position="293"/>
        <end position="310"/>
    </location>
</feature>
<evidence type="ECO:0000256" key="3">
    <source>
        <dbReference type="ARBA" id="ARBA00022989"/>
    </source>
</evidence>
<evidence type="ECO:0000256" key="4">
    <source>
        <dbReference type="ARBA" id="ARBA00023136"/>
    </source>
</evidence>
<evidence type="ECO:0000313" key="8">
    <source>
        <dbReference type="Proteomes" id="UP000639338"/>
    </source>
</evidence>
<dbReference type="OrthoDB" id="3936150at2759"/>
<keyword evidence="4 5" id="KW-0472">Membrane</keyword>
<evidence type="ECO:0000313" key="7">
    <source>
        <dbReference type="EMBL" id="KAF7996813.1"/>
    </source>
</evidence>
<dbReference type="PANTHER" id="PTHR24064">
    <property type="entry name" value="SOLUTE CARRIER FAMILY 22 MEMBER"/>
    <property type="match status" value="1"/>
</dbReference>
<evidence type="ECO:0000256" key="1">
    <source>
        <dbReference type="ARBA" id="ARBA00004141"/>
    </source>
</evidence>
<evidence type="ECO:0000259" key="6">
    <source>
        <dbReference type="PROSITE" id="PS50850"/>
    </source>
</evidence>
<proteinExistence type="predicted"/>
<feature type="domain" description="Major facilitator superfamily (MFS) profile" evidence="6">
    <location>
        <begin position="1"/>
        <end position="463"/>
    </location>
</feature>
<feature type="transmembrane region" description="Helical" evidence="5">
    <location>
        <begin position="179"/>
        <end position="202"/>
    </location>
</feature>
<feature type="transmembrane region" description="Helical" evidence="5">
    <location>
        <begin position="409"/>
        <end position="426"/>
    </location>
</feature>
<comment type="subcellular location">
    <subcellularLocation>
        <location evidence="1">Membrane</location>
        <topology evidence="1">Multi-pass membrane protein</topology>
    </subcellularLocation>
</comment>
<feature type="transmembrane region" description="Helical" evidence="5">
    <location>
        <begin position="351"/>
        <end position="370"/>
    </location>
</feature>
<feature type="transmembrane region" description="Helical" evidence="5">
    <location>
        <begin position="438"/>
        <end position="457"/>
    </location>
</feature>
<dbReference type="GO" id="GO:0022857">
    <property type="term" value="F:transmembrane transporter activity"/>
    <property type="evidence" value="ECO:0007669"/>
    <property type="project" value="InterPro"/>
</dbReference>
<accession>A0A835CWW0</accession>
<reference evidence="7 8" key="1">
    <citation type="submission" date="2020-08" db="EMBL/GenBank/DDBJ databases">
        <title>Aphidius gifuensis genome sequencing and assembly.</title>
        <authorList>
            <person name="Du Z."/>
        </authorList>
    </citation>
    <scope>NUCLEOTIDE SEQUENCE [LARGE SCALE GENOMIC DNA]</scope>
    <source>
        <strain evidence="7">YNYX2018</strain>
        <tissue evidence="7">Adults</tissue>
    </source>
</reference>
<feature type="transmembrane region" description="Helical" evidence="5">
    <location>
        <begin position="208"/>
        <end position="226"/>
    </location>
</feature>
<dbReference type="InterPro" id="IPR020846">
    <property type="entry name" value="MFS_dom"/>
</dbReference>
<evidence type="ECO:0000256" key="2">
    <source>
        <dbReference type="ARBA" id="ARBA00022692"/>
    </source>
</evidence>
<dbReference type="InterPro" id="IPR036259">
    <property type="entry name" value="MFS_trans_sf"/>
</dbReference>
<dbReference type="GO" id="GO:0016020">
    <property type="term" value="C:membrane"/>
    <property type="evidence" value="ECO:0007669"/>
    <property type="project" value="UniProtKB-SubCell"/>
</dbReference>
<sequence>MALDDVIVEIGEFGRYQRKIYILLCIPIIFCAMNKICGSFLNFRPEFECYNRNVSLSNETCGSCDKFIYDTDIVNVSTTTEWNLVCEREWMRSTSESLLMTGVMVGSICLGSLSDHMGRRPVFFFSLIVQLVAGMAIAFSPNYITYVILRLIVGISVGGVYTIAFVISLEMVGPSKRRITGICCQLFWTTGYVLVGVLAYFFRNWRNLQLAMTVPSIFSLIYWWLMPESTRWLLTKGKIEKAKEILQAAAKENKKIISSDTLDQLLAKNQVETADESSMITLILKYPNLRKKTIIICVNWILISCTYYSLSWGAANLGDNKFSTHIISGLVEAPVYIILVFIVDIFGRKKILCISMLSTGISLVAAGFFVNDSTVIVVIYMIGKMSITTAFGTFYLFTAEQFPTVVRNVGVGAASMSIGIGGIIATRAEQLELISNRLPYFFLGIAAFFVSILFTFLPETLNKTLPETLKDGEELKD</sequence>
<feature type="transmembrane region" description="Helical" evidence="5">
    <location>
        <begin position="322"/>
        <end position="344"/>
    </location>
</feature>
<feature type="transmembrane region" description="Helical" evidence="5">
    <location>
        <begin position="146"/>
        <end position="167"/>
    </location>
</feature>
<keyword evidence="3 5" id="KW-1133">Transmembrane helix</keyword>
<organism evidence="7 8">
    <name type="scientific">Aphidius gifuensis</name>
    <name type="common">Parasitoid wasp</name>
    <dbReference type="NCBI Taxonomy" id="684658"/>
    <lineage>
        <taxon>Eukaryota</taxon>
        <taxon>Metazoa</taxon>
        <taxon>Ecdysozoa</taxon>
        <taxon>Arthropoda</taxon>
        <taxon>Hexapoda</taxon>
        <taxon>Insecta</taxon>
        <taxon>Pterygota</taxon>
        <taxon>Neoptera</taxon>
        <taxon>Endopterygota</taxon>
        <taxon>Hymenoptera</taxon>
        <taxon>Apocrita</taxon>
        <taxon>Ichneumonoidea</taxon>
        <taxon>Braconidae</taxon>
        <taxon>Aphidiinae</taxon>
        <taxon>Aphidius</taxon>
    </lineage>
</organism>
<dbReference type="Gene3D" id="1.20.1250.20">
    <property type="entry name" value="MFS general substrate transporter like domains"/>
    <property type="match status" value="1"/>
</dbReference>
<dbReference type="AlphaFoldDB" id="A0A835CWW0"/>
<protein>
    <recommendedName>
        <fullName evidence="6">Major facilitator superfamily (MFS) profile domain-containing protein</fullName>
    </recommendedName>
</protein>
<comment type="caution">
    <text evidence="7">The sequence shown here is derived from an EMBL/GenBank/DDBJ whole genome shotgun (WGS) entry which is preliminary data.</text>
</comment>
<gene>
    <name evidence="7" type="ORF">HCN44_002459</name>
</gene>
<feature type="transmembrane region" description="Helical" evidence="5">
    <location>
        <begin position="376"/>
        <end position="397"/>
    </location>
</feature>
<dbReference type="InterPro" id="IPR005828">
    <property type="entry name" value="MFS_sugar_transport-like"/>
</dbReference>
<dbReference type="PROSITE" id="PS50850">
    <property type="entry name" value="MFS"/>
    <property type="match status" value="1"/>
</dbReference>
<dbReference type="Pfam" id="PF00083">
    <property type="entry name" value="Sugar_tr"/>
    <property type="match status" value="1"/>
</dbReference>
<dbReference type="InterPro" id="IPR005829">
    <property type="entry name" value="Sugar_transporter_CS"/>
</dbReference>
<dbReference type="PROSITE" id="PS00217">
    <property type="entry name" value="SUGAR_TRANSPORT_2"/>
    <property type="match status" value="1"/>
</dbReference>
<feature type="transmembrane region" description="Helical" evidence="5">
    <location>
        <begin position="121"/>
        <end position="140"/>
    </location>
</feature>
<name>A0A835CWW0_APHGI</name>
<keyword evidence="2 5" id="KW-0812">Transmembrane</keyword>